<sequence length="380" mass="42453">MGEIASVFGRSRCRRCRSNKASGDHYEIIIEVSDEKTAASLWQKLESLYMTKSLTNKLLLKQRLFALRLQEGIELRDHLDKLSSILLELRNIDVKVEDEDAALILLGSLPNSFDNFVQSFIVGKDTVKLEEVRLALHSRKLRHKASSSGTDNQASGLFVSGVKGHGNIRTSKDRKSFPRGPKASDICNYCKEKRHWKSECPKMKEQPFGSVAVAEDETKSDDDIALVVHRHTHSSDVWVLDTGASYHMTPRREWFLEYTESARTSGPLGHLVRWDIWPVGASGPLGRLVRWGICPVGASGPLGHMARWGISRVGVSGPLGHLVRWDIRSVGTSGPLEHPACWGICSVWTSSPLGHPAPWCVWSIGTSSPWDIWLMTNVWL</sequence>
<reference evidence="2 3" key="1">
    <citation type="journal article" date="2014" name="Genome Biol.">
        <title>Transcriptome and methylome profiling reveals relics of genome dominance in the mesopolyploid Brassica oleracea.</title>
        <authorList>
            <person name="Parkin I.A."/>
            <person name="Koh C."/>
            <person name="Tang H."/>
            <person name="Robinson S.J."/>
            <person name="Kagale S."/>
            <person name="Clarke W.E."/>
            <person name="Town C.D."/>
            <person name="Nixon J."/>
            <person name="Krishnakumar V."/>
            <person name="Bidwell S.L."/>
            <person name="Denoeud F."/>
            <person name="Belcram H."/>
            <person name="Links M.G."/>
            <person name="Just J."/>
            <person name="Clarke C."/>
            <person name="Bender T."/>
            <person name="Huebert T."/>
            <person name="Mason A.S."/>
            <person name="Pires J.C."/>
            <person name="Barker G."/>
            <person name="Moore J."/>
            <person name="Walley P.G."/>
            <person name="Manoli S."/>
            <person name="Batley J."/>
            <person name="Edwards D."/>
            <person name="Nelson M.N."/>
            <person name="Wang X."/>
            <person name="Paterson A.H."/>
            <person name="King G."/>
            <person name="Bancroft I."/>
            <person name="Chalhoub B."/>
            <person name="Sharpe A.G."/>
        </authorList>
    </citation>
    <scope>NUCLEOTIDE SEQUENCE</scope>
    <source>
        <strain evidence="2 3">cv. TO1000</strain>
    </source>
</reference>
<dbReference type="Gramene" id="Bo1g114720.1">
    <property type="protein sequence ID" value="Bo1g114720.1"/>
    <property type="gene ID" value="Bo1g114720"/>
</dbReference>
<dbReference type="eggNOG" id="KOG0017">
    <property type="taxonomic scope" value="Eukaryota"/>
</dbReference>
<dbReference type="GO" id="GO:0003676">
    <property type="term" value="F:nucleic acid binding"/>
    <property type="evidence" value="ECO:0007669"/>
    <property type="project" value="InterPro"/>
</dbReference>
<dbReference type="HOGENOM" id="CLU_061661_0_0_1"/>
<name>A0A0D3ACB8_BRAOL</name>
<reference evidence="2" key="2">
    <citation type="submission" date="2015-03" db="UniProtKB">
        <authorList>
            <consortium name="EnsemblPlants"/>
        </authorList>
    </citation>
    <scope>IDENTIFICATION</scope>
</reference>
<dbReference type="AlphaFoldDB" id="A0A0D3ACB8"/>
<dbReference type="InterPro" id="IPR036875">
    <property type="entry name" value="Znf_CCHC_sf"/>
</dbReference>
<accession>A0A0D3ACB8</accession>
<evidence type="ECO:0000259" key="1">
    <source>
        <dbReference type="Pfam" id="PF22936"/>
    </source>
</evidence>
<feature type="domain" description="Retrovirus-related Pol polyprotein from transposon TNT 1-94-like beta-barrel" evidence="1">
    <location>
        <begin position="238"/>
        <end position="263"/>
    </location>
</feature>
<dbReference type="GO" id="GO:0008270">
    <property type="term" value="F:zinc ion binding"/>
    <property type="evidence" value="ECO:0007669"/>
    <property type="project" value="InterPro"/>
</dbReference>
<dbReference type="Pfam" id="PF22936">
    <property type="entry name" value="Pol_BBD"/>
    <property type="match status" value="1"/>
</dbReference>
<dbReference type="SUPFAM" id="SSF57756">
    <property type="entry name" value="Retrovirus zinc finger-like domains"/>
    <property type="match status" value="1"/>
</dbReference>
<dbReference type="STRING" id="109376.A0A0D3ACB8"/>
<dbReference type="Pfam" id="PF14223">
    <property type="entry name" value="Retrotran_gag_2"/>
    <property type="match status" value="1"/>
</dbReference>
<dbReference type="InterPro" id="IPR054722">
    <property type="entry name" value="PolX-like_BBD"/>
</dbReference>
<keyword evidence="3" id="KW-1185">Reference proteome</keyword>
<evidence type="ECO:0000313" key="2">
    <source>
        <dbReference type="EnsemblPlants" id="Bo1g114720.1"/>
    </source>
</evidence>
<dbReference type="Gene3D" id="4.10.60.10">
    <property type="entry name" value="Zinc finger, CCHC-type"/>
    <property type="match status" value="1"/>
</dbReference>
<proteinExistence type="predicted"/>
<dbReference type="Proteomes" id="UP000032141">
    <property type="component" value="Chromosome C1"/>
</dbReference>
<organism evidence="2 3">
    <name type="scientific">Brassica oleracea var. oleracea</name>
    <dbReference type="NCBI Taxonomy" id="109376"/>
    <lineage>
        <taxon>Eukaryota</taxon>
        <taxon>Viridiplantae</taxon>
        <taxon>Streptophyta</taxon>
        <taxon>Embryophyta</taxon>
        <taxon>Tracheophyta</taxon>
        <taxon>Spermatophyta</taxon>
        <taxon>Magnoliopsida</taxon>
        <taxon>eudicotyledons</taxon>
        <taxon>Gunneridae</taxon>
        <taxon>Pentapetalae</taxon>
        <taxon>rosids</taxon>
        <taxon>malvids</taxon>
        <taxon>Brassicales</taxon>
        <taxon>Brassicaceae</taxon>
        <taxon>Brassiceae</taxon>
        <taxon>Brassica</taxon>
    </lineage>
</organism>
<dbReference type="EnsemblPlants" id="Bo1g114720.1">
    <property type="protein sequence ID" value="Bo1g114720.1"/>
    <property type="gene ID" value="Bo1g114720"/>
</dbReference>
<evidence type="ECO:0000313" key="3">
    <source>
        <dbReference type="Proteomes" id="UP000032141"/>
    </source>
</evidence>
<protein>
    <recommendedName>
        <fullName evidence="1">Retrovirus-related Pol polyprotein from transposon TNT 1-94-like beta-barrel domain-containing protein</fullName>
    </recommendedName>
</protein>